<sequence>MHSSQSRSSTGTNGDVLMVGPNFKVGKEIGRGNFGVLRLGKNLYNNEHVAIKMEPMKSKAPQLHLEYRFYKILGNVEGIPKIYYFGSCGKYNALVMELLGQSLEDMFDLCDRKFSTKTVIQVALQLLNRIEYVHSKHLIYRDIKPENFLFGKPNSRKANILHIIDFGLAKEYIDAETGKHIPYREHKSLTGTARYMSINTHLGKEQSRRDDLEAVGHMFMYFLRGSLPWQGLKADTLKERYSKIGETKQTTPIEVLCEGYPEEFATYLRYVRRLDFFEAPDYEYLRNLFIKLFEREGHKNDGIYDWTEKQQQQLIDAPRVPRDRFVSPHIKVCTFAAMYVLTLIDIFQTSVDRNKNAWSERQDKQNRQNDRNAIAMGSNTSGGVKLLGTSGLTSADRHGGSVQVVSSTNGDLTNDDPATGHSNTPITGPVELDTVSETK</sequence>
<dbReference type="InterPro" id="IPR000719">
    <property type="entry name" value="Prot_kinase_dom"/>
</dbReference>
<dbReference type="CDD" id="cd14126">
    <property type="entry name" value="STKc_CK1_gamma"/>
    <property type="match status" value="1"/>
</dbReference>
<evidence type="ECO:0000256" key="2">
    <source>
        <dbReference type="ARBA" id="ARBA00005926"/>
    </source>
</evidence>
<dbReference type="InterPro" id="IPR022247">
    <property type="entry name" value="Casein_kinase-1_gamma_C"/>
</dbReference>
<comment type="catalytic activity">
    <reaction evidence="11">
        <text>L-threonyl-[protein] + ATP = O-phospho-L-threonyl-[protein] + ADP + H(+)</text>
        <dbReference type="Rhea" id="RHEA:46608"/>
        <dbReference type="Rhea" id="RHEA-COMP:11060"/>
        <dbReference type="Rhea" id="RHEA-COMP:11605"/>
        <dbReference type="ChEBI" id="CHEBI:15378"/>
        <dbReference type="ChEBI" id="CHEBI:30013"/>
        <dbReference type="ChEBI" id="CHEBI:30616"/>
        <dbReference type="ChEBI" id="CHEBI:61977"/>
        <dbReference type="ChEBI" id="CHEBI:456216"/>
        <dbReference type="EC" id="2.7.11.1"/>
    </reaction>
</comment>
<dbReference type="SUPFAM" id="SSF56112">
    <property type="entry name" value="Protein kinase-like (PK-like)"/>
    <property type="match status" value="1"/>
</dbReference>
<evidence type="ECO:0000313" key="18">
    <source>
        <dbReference type="Proteomes" id="UP001142055"/>
    </source>
</evidence>
<dbReference type="PROSITE" id="PS00107">
    <property type="entry name" value="PROTEIN_KINASE_ATP"/>
    <property type="match status" value="1"/>
</dbReference>
<accession>A0A9Q0RMP7</accession>
<gene>
    <name evidence="17" type="ORF">RDWZM_005748</name>
</gene>
<dbReference type="Pfam" id="PF00069">
    <property type="entry name" value="Pkinase"/>
    <property type="match status" value="1"/>
</dbReference>
<evidence type="ECO:0000256" key="4">
    <source>
        <dbReference type="ARBA" id="ARBA00022490"/>
    </source>
</evidence>
<evidence type="ECO:0000256" key="3">
    <source>
        <dbReference type="ARBA" id="ARBA00012513"/>
    </source>
</evidence>
<dbReference type="Pfam" id="PF12605">
    <property type="entry name" value="CK1gamma_C"/>
    <property type="match status" value="1"/>
</dbReference>
<proteinExistence type="inferred from homology"/>
<dbReference type="PANTHER" id="PTHR11909">
    <property type="entry name" value="CASEIN KINASE-RELATED"/>
    <property type="match status" value="1"/>
</dbReference>
<dbReference type="Gene3D" id="1.10.510.10">
    <property type="entry name" value="Transferase(Phosphotransferase) domain 1"/>
    <property type="match status" value="1"/>
</dbReference>
<dbReference type="FunFam" id="1.10.510.10:FF:000703">
    <property type="entry name" value="Casein kinase I gamma"/>
    <property type="match status" value="1"/>
</dbReference>
<feature type="region of interest" description="Disordered" evidence="15">
    <location>
        <begin position="358"/>
        <end position="439"/>
    </location>
</feature>
<feature type="binding site" evidence="13">
    <location>
        <position position="52"/>
    </location>
    <ligand>
        <name>ATP</name>
        <dbReference type="ChEBI" id="CHEBI:30616"/>
    </ligand>
</feature>
<reference evidence="17" key="1">
    <citation type="submission" date="2022-12" db="EMBL/GenBank/DDBJ databases">
        <title>Genome assemblies of Blomia tropicalis.</title>
        <authorList>
            <person name="Cui Y."/>
        </authorList>
    </citation>
    <scope>NUCLEOTIDE SEQUENCE</scope>
    <source>
        <tissue evidence="17">Adult mites</tissue>
    </source>
</reference>
<dbReference type="GO" id="GO:0071944">
    <property type="term" value="C:cell periphery"/>
    <property type="evidence" value="ECO:0007669"/>
    <property type="project" value="UniProtKB-ARBA"/>
</dbReference>
<dbReference type="InterPro" id="IPR017441">
    <property type="entry name" value="Protein_kinase_ATP_BS"/>
</dbReference>
<feature type="domain" description="Protein kinase" evidence="16">
    <location>
        <begin position="23"/>
        <end position="290"/>
    </location>
</feature>
<keyword evidence="5 14" id="KW-0723">Serine/threonine-protein kinase</keyword>
<dbReference type="AlphaFoldDB" id="A0A9Q0RMP7"/>
<evidence type="ECO:0000256" key="11">
    <source>
        <dbReference type="ARBA" id="ARBA00047899"/>
    </source>
</evidence>
<dbReference type="GO" id="GO:0004674">
    <property type="term" value="F:protein serine/threonine kinase activity"/>
    <property type="evidence" value="ECO:0007669"/>
    <property type="project" value="UniProtKB-KW"/>
</dbReference>
<dbReference type="PROSITE" id="PS50011">
    <property type="entry name" value="PROTEIN_KINASE_DOM"/>
    <property type="match status" value="1"/>
</dbReference>
<keyword evidence="9" id="KW-0418">Kinase</keyword>
<name>A0A9Q0RMP7_BLOTA</name>
<evidence type="ECO:0000256" key="1">
    <source>
        <dbReference type="ARBA" id="ARBA00004496"/>
    </source>
</evidence>
<evidence type="ECO:0000256" key="6">
    <source>
        <dbReference type="ARBA" id="ARBA00022679"/>
    </source>
</evidence>
<evidence type="ECO:0000256" key="12">
    <source>
        <dbReference type="ARBA" id="ARBA00048679"/>
    </source>
</evidence>
<dbReference type="SMART" id="SM00220">
    <property type="entry name" value="S_TKc"/>
    <property type="match status" value="1"/>
</dbReference>
<organism evidence="17 18">
    <name type="scientific">Blomia tropicalis</name>
    <name type="common">Mite</name>
    <dbReference type="NCBI Taxonomy" id="40697"/>
    <lineage>
        <taxon>Eukaryota</taxon>
        <taxon>Metazoa</taxon>
        <taxon>Ecdysozoa</taxon>
        <taxon>Arthropoda</taxon>
        <taxon>Chelicerata</taxon>
        <taxon>Arachnida</taxon>
        <taxon>Acari</taxon>
        <taxon>Acariformes</taxon>
        <taxon>Sarcoptiformes</taxon>
        <taxon>Astigmata</taxon>
        <taxon>Glycyphagoidea</taxon>
        <taxon>Echimyopodidae</taxon>
        <taxon>Blomia</taxon>
    </lineage>
</organism>
<keyword evidence="10 13" id="KW-0067">ATP-binding</keyword>
<keyword evidence="18" id="KW-1185">Reference proteome</keyword>
<keyword evidence="4" id="KW-0963">Cytoplasm</keyword>
<comment type="similarity">
    <text evidence="2">Belongs to the protein kinase superfamily. CK1 Ser/Thr protein kinase family. Casein kinase I subfamily.</text>
</comment>
<evidence type="ECO:0000256" key="9">
    <source>
        <dbReference type="ARBA" id="ARBA00022777"/>
    </source>
</evidence>
<comment type="catalytic activity">
    <reaction evidence="12">
        <text>L-seryl-[protein] + ATP = O-phospho-L-seryl-[protein] + ADP + H(+)</text>
        <dbReference type="Rhea" id="RHEA:17989"/>
        <dbReference type="Rhea" id="RHEA-COMP:9863"/>
        <dbReference type="Rhea" id="RHEA-COMP:11604"/>
        <dbReference type="ChEBI" id="CHEBI:15378"/>
        <dbReference type="ChEBI" id="CHEBI:29999"/>
        <dbReference type="ChEBI" id="CHEBI:30616"/>
        <dbReference type="ChEBI" id="CHEBI:83421"/>
        <dbReference type="ChEBI" id="CHEBI:456216"/>
        <dbReference type="EC" id="2.7.11.1"/>
    </reaction>
</comment>
<dbReference type="EMBL" id="JAPWDV010000002">
    <property type="protein sequence ID" value="KAJ6219936.1"/>
    <property type="molecule type" value="Genomic_DNA"/>
</dbReference>
<comment type="caution">
    <text evidence="17">The sequence shown here is derived from an EMBL/GenBank/DDBJ whole genome shotgun (WGS) entry which is preliminary data.</text>
</comment>
<evidence type="ECO:0000256" key="5">
    <source>
        <dbReference type="ARBA" id="ARBA00022527"/>
    </source>
</evidence>
<dbReference type="GO" id="GO:0005524">
    <property type="term" value="F:ATP binding"/>
    <property type="evidence" value="ECO:0007669"/>
    <property type="project" value="UniProtKB-UniRule"/>
</dbReference>
<dbReference type="InterPro" id="IPR008271">
    <property type="entry name" value="Ser/Thr_kinase_AS"/>
</dbReference>
<dbReference type="GO" id="GO:0016055">
    <property type="term" value="P:Wnt signaling pathway"/>
    <property type="evidence" value="ECO:0007669"/>
    <property type="project" value="UniProtKB-KW"/>
</dbReference>
<dbReference type="PROSITE" id="PS00108">
    <property type="entry name" value="PROTEIN_KINASE_ST"/>
    <property type="match status" value="1"/>
</dbReference>
<dbReference type="GO" id="GO:0032880">
    <property type="term" value="P:regulation of protein localization"/>
    <property type="evidence" value="ECO:0007669"/>
    <property type="project" value="UniProtKB-ARBA"/>
</dbReference>
<dbReference type="InterPro" id="IPR050235">
    <property type="entry name" value="CK1_Ser-Thr_kinase"/>
</dbReference>
<evidence type="ECO:0000256" key="7">
    <source>
        <dbReference type="ARBA" id="ARBA00022687"/>
    </source>
</evidence>
<keyword evidence="6" id="KW-0808">Transferase</keyword>
<evidence type="ECO:0000256" key="15">
    <source>
        <dbReference type="SAM" id="MobiDB-lite"/>
    </source>
</evidence>
<keyword evidence="8 13" id="KW-0547">Nucleotide-binding</keyword>
<dbReference type="EC" id="2.7.11.1" evidence="3"/>
<feature type="compositionally biased region" description="Basic and acidic residues" evidence="15">
    <location>
        <begin position="358"/>
        <end position="370"/>
    </location>
</feature>
<evidence type="ECO:0000259" key="16">
    <source>
        <dbReference type="PROSITE" id="PS50011"/>
    </source>
</evidence>
<evidence type="ECO:0000313" key="17">
    <source>
        <dbReference type="EMBL" id="KAJ6219936.1"/>
    </source>
</evidence>
<keyword evidence="7" id="KW-0879">Wnt signaling pathway</keyword>
<feature type="compositionally biased region" description="Polar residues" evidence="15">
    <location>
        <begin position="403"/>
        <end position="412"/>
    </location>
</feature>
<evidence type="ECO:0000256" key="13">
    <source>
        <dbReference type="PROSITE-ProRule" id="PRU10141"/>
    </source>
</evidence>
<evidence type="ECO:0000256" key="14">
    <source>
        <dbReference type="RuleBase" id="RU000304"/>
    </source>
</evidence>
<protein>
    <recommendedName>
        <fullName evidence="3">non-specific serine/threonine protein kinase</fullName>
        <ecNumber evidence="3">2.7.11.1</ecNumber>
    </recommendedName>
</protein>
<dbReference type="GO" id="GO:0005737">
    <property type="term" value="C:cytoplasm"/>
    <property type="evidence" value="ECO:0007669"/>
    <property type="project" value="UniProtKB-SubCell"/>
</dbReference>
<comment type="subcellular location">
    <subcellularLocation>
        <location evidence="1">Cytoplasm</location>
    </subcellularLocation>
</comment>
<evidence type="ECO:0000256" key="10">
    <source>
        <dbReference type="ARBA" id="ARBA00022840"/>
    </source>
</evidence>
<dbReference type="Proteomes" id="UP001142055">
    <property type="component" value="Chromosome 2"/>
</dbReference>
<dbReference type="OMA" id="HERHFIY"/>
<dbReference type="InterPro" id="IPR011009">
    <property type="entry name" value="Kinase-like_dom_sf"/>
</dbReference>
<evidence type="ECO:0000256" key="8">
    <source>
        <dbReference type="ARBA" id="ARBA00022741"/>
    </source>
</evidence>